<keyword evidence="1" id="KW-0732">Signal</keyword>
<keyword evidence="3" id="KW-0472">Membrane</keyword>
<dbReference type="FunFam" id="2.70.70.10:FF:000006">
    <property type="entry name" value="M23 family peptidase"/>
    <property type="match status" value="1"/>
</dbReference>
<dbReference type="InterPro" id="IPR050570">
    <property type="entry name" value="Cell_wall_metabolism_enzyme"/>
</dbReference>
<sequence>MAQTTNQDGDSYTIVIFRGSTAKPLRFSFSRKLLRRLLVCVGLVVLADLLVVSHYVVRTGEVWELASFRSEAMSAREQTAAFTTAIDDLKKRIGAMNEVNQRLRVMLGIELPKTGDMANGRGGEEVPLPEEGTASSAQGSSVADPNSSSAKMGTVGASQHSAVGTDMSKNSADAVVSVKEGLDWLERAATAQERILRELSEAAEQRSTRWASTPSIWPVKGWVTSGFGPRISPFTEKPAWHDGLDIGAAPNTPVRAPAQGRITSTGYDPKLGNMVRVDHGYGVETVYGHLAKALVKEGQRVERGDVIALVGSSGLSTGPHLHYMVKVNGQALDPSKYILE</sequence>
<dbReference type="Pfam" id="PF01551">
    <property type="entry name" value="Peptidase_M23"/>
    <property type="match status" value="1"/>
</dbReference>
<accession>A0A7S8FBZ6</accession>
<dbReference type="PANTHER" id="PTHR21666:SF289">
    <property type="entry name" value="L-ALA--D-GLU ENDOPEPTIDASE"/>
    <property type="match status" value="1"/>
</dbReference>
<evidence type="ECO:0000259" key="4">
    <source>
        <dbReference type="Pfam" id="PF01551"/>
    </source>
</evidence>
<dbReference type="PANTHER" id="PTHR21666">
    <property type="entry name" value="PEPTIDASE-RELATED"/>
    <property type="match status" value="1"/>
</dbReference>
<dbReference type="CDD" id="cd12797">
    <property type="entry name" value="M23_peptidase"/>
    <property type="match status" value="1"/>
</dbReference>
<evidence type="ECO:0000256" key="1">
    <source>
        <dbReference type="ARBA" id="ARBA00022729"/>
    </source>
</evidence>
<protein>
    <recommendedName>
        <fullName evidence="4">M23ase beta-sheet core domain-containing protein</fullName>
    </recommendedName>
</protein>
<organism evidence="5 6">
    <name type="scientific">Candidatus Nitrospira kreftii</name>
    <dbReference type="NCBI Taxonomy" id="2652173"/>
    <lineage>
        <taxon>Bacteria</taxon>
        <taxon>Pseudomonadati</taxon>
        <taxon>Nitrospirota</taxon>
        <taxon>Nitrospiria</taxon>
        <taxon>Nitrospirales</taxon>
        <taxon>Nitrospiraceae</taxon>
        <taxon>Nitrospira</taxon>
    </lineage>
</organism>
<proteinExistence type="predicted"/>
<reference evidence="5 6" key="1">
    <citation type="journal article" date="2020" name="ISME J.">
        <title>Enrichment and physiological characterization of a novel comammox Nitrospira indicates ammonium inhibition of complete nitrification.</title>
        <authorList>
            <person name="Sakoula D."/>
            <person name="Koch H."/>
            <person name="Frank J."/>
            <person name="Jetten M.S.M."/>
            <person name="van Kessel M.A.H.J."/>
            <person name="Lucker S."/>
        </authorList>
    </citation>
    <scope>NUCLEOTIDE SEQUENCE [LARGE SCALE GENOMIC DNA]</scope>
    <source>
        <strain evidence="5">Comreactor17</strain>
    </source>
</reference>
<dbReference type="AlphaFoldDB" id="A0A7S8FBZ6"/>
<dbReference type="InterPro" id="IPR016047">
    <property type="entry name" value="M23ase_b-sheet_dom"/>
</dbReference>
<dbReference type="GO" id="GO:0004222">
    <property type="term" value="F:metalloendopeptidase activity"/>
    <property type="evidence" value="ECO:0007669"/>
    <property type="project" value="TreeGrafter"/>
</dbReference>
<feature type="compositionally biased region" description="Polar residues" evidence="2">
    <location>
        <begin position="133"/>
        <end position="166"/>
    </location>
</feature>
<dbReference type="Proteomes" id="UP000593737">
    <property type="component" value="Chromosome"/>
</dbReference>
<evidence type="ECO:0000313" key="6">
    <source>
        <dbReference type="Proteomes" id="UP000593737"/>
    </source>
</evidence>
<dbReference type="Gene3D" id="2.70.70.10">
    <property type="entry name" value="Glucose Permease (Domain IIA)"/>
    <property type="match status" value="1"/>
</dbReference>
<name>A0A7S8FBZ6_9BACT</name>
<feature type="domain" description="M23ase beta-sheet core" evidence="4">
    <location>
        <begin position="241"/>
        <end position="334"/>
    </location>
</feature>
<evidence type="ECO:0000256" key="3">
    <source>
        <dbReference type="SAM" id="Phobius"/>
    </source>
</evidence>
<feature type="region of interest" description="Disordered" evidence="2">
    <location>
        <begin position="116"/>
        <end position="166"/>
    </location>
</feature>
<feature type="transmembrane region" description="Helical" evidence="3">
    <location>
        <begin position="33"/>
        <end position="57"/>
    </location>
</feature>
<gene>
    <name evidence="5" type="ORF">Nkreftii_000660</name>
</gene>
<keyword evidence="3" id="KW-1133">Transmembrane helix</keyword>
<dbReference type="InterPro" id="IPR011055">
    <property type="entry name" value="Dup_hybrid_motif"/>
</dbReference>
<dbReference type="SUPFAM" id="SSF51261">
    <property type="entry name" value="Duplicated hybrid motif"/>
    <property type="match status" value="1"/>
</dbReference>
<evidence type="ECO:0000256" key="2">
    <source>
        <dbReference type="SAM" id="MobiDB-lite"/>
    </source>
</evidence>
<evidence type="ECO:0000313" key="5">
    <source>
        <dbReference type="EMBL" id="QPD02886.1"/>
    </source>
</evidence>
<dbReference type="KEGG" id="nkf:Nkreftii_000660"/>
<dbReference type="EMBL" id="CP047423">
    <property type="protein sequence ID" value="QPD02886.1"/>
    <property type="molecule type" value="Genomic_DNA"/>
</dbReference>
<keyword evidence="3" id="KW-0812">Transmembrane</keyword>